<evidence type="ECO:0000313" key="4">
    <source>
        <dbReference type="EMBL" id="KAB7739026.1"/>
    </source>
</evidence>
<accession>A0A6N6VFL1</accession>
<keyword evidence="1" id="KW-0175">Coiled coil</keyword>
<reference evidence="4 5" key="1">
    <citation type="submission" date="2019-09" db="EMBL/GenBank/DDBJ databases">
        <title>Parvibaculum sedimenti sp. nov., isolated from sediment.</title>
        <authorList>
            <person name="Wang Y."/>
        </authorList>
    </citation>
    <scope>NUCLEOTIDE SEQUENCE [LARGE SCALE GENOMIC DNA]</scope>
    <source>
        <strain evidence="4 5">HXT-9</strain>
    </source>
</reference>
<keyword evidence="3" id="KW-0812">Transmembrane</keyword>
<keyword evidence="5" id="KW-1185">Reference proteome</keyword>
<keyword evidence="3" id="KW-0472">Membrane</keyword>
<feature type="region of interest" description="Disordered" evidence="2">
    <location>
        <begin position="547"/>
        <end position="581"/>
    </location>
</feature>
<sequence length="738" mass="78916">MKTLDLAPRAPETAESPAANELPVKAANEDSPAAGALYRLIARRPSRRIPAAAAVASLFCVGAAAAYLWGFYGAEGLSKLTPNELVLIGLGAALPIILVWFAAYAIWRGQEMKLMAEALARTAIRMTDPADPASEEIITISQAVRRELDAMKEGLAQALAETVRLNALVAEELDAIDKGTGRAEERTRVMGELLSEQREGLGELARAIGSESDTVARSIREQVDAVRGLVDKAATTLDDAGTRIVAQTETLARVSEAARAGADATTSMLDRQASRLEVVANAALSQADTLAQRYETKRQLIGEAAERLSTEREKLEAVFEEHRDNMLAADQAMNERTQEIGHAAAELAARLNATFDNAAERAKALDETISADILRAVAEMSEASGTISRSAGAATRAIGATVDELRGATGALGEDVTRAAADAIGATVTQIRAATSMMANDVTKAAATLSTDIAERTNALRVIVTKAVSDSDHAGERFNAAMIRLGGAAKEAGRAMQEASSELEARLSRMPVEAAASAASLNHVLQDQLSALASIADIVTRHARTLDRTSPGYAAPAHAGETPPPPPRPDMAWPDASRPADTSRNWGISDLLAAAERLPDRDAPPKPGELTDGMSDSEFHRSSLQVIETLQALAVDLDRALEQSPPAELWQRYQAGERNVFARRLYNIAGRQLYDRIAVKYRGDEEFRDHVDRFVSLFERLLASASTRDRENILAETYLTSDTGKAYLILAQASGKLA</sequence>
<evidence type="ECO:0000313" key="5">
    <source>
        <dbReference type="Proteomes" id="UP000468901"/>
    </source>
</evidence>
<evidence type="ECO:0000256" key="2">
    <source>
        <dbReference type="SAM" id="MobiDB-lite"/>
    </source>
</evidence>
<proteinExistence type="predicted"/>
<keyword evidence="3" id="KW-1133">Transmembrane helix</keyword>
<feature type="coiled-coil region" evidence="1">
    <location>
        <begin position="305"/>
        <end position="368"/>
    </location>
</feature>
<name>A0A6N6VFL1_9HYPH</name>
<dbReference type="EMBL" id="WESC01000014">
    <property type="protein sequence ID" value="KAB7739026.1"/>
    <property type="molecule type" value="Genomic_DNA"/>
</dbReference>
<feature type="transmembrane region" description="Helical" evidence="3">
    <location>
        <begin position="49"/>
        <end position="73"/>
    </location>
</feature>
<dbReference type="RefSeq" id="WP_152217117.1">
    <property type="nucleotide sequence ID" value="NZ_WESC01000014.1"/>
</dbReference>
<comment type="caution">
    <text evidence="4">The sequence shown here is derived from an EMBL/GenBank/DDBJ whole genome shotgun (WGS) entry which is preliminary data.</text>
</comment>
<evidence type="ECO:0000256" key="1">
    <source>
        <dbReference type="SAM" id="Coils"/>
    </source>
</evidence>
<gene>
    <name evidence="4" type="ORF">F2P47_14610</name>
</gene>
<evidence type="ECO:0000256" key="3">
    <source>
        <dbReference type="SAM" id="Phobius"/>
    </source>
</evidence>
<protein>
    <submittedName>
        <fullName evidence="4">Uncharacterized protein</fullName>
    </submittedName>
</protein>
<feature type="transmembrane region" description="Helical" evidence="3">
    <location>
        <begin position="85"/>
        <end position="107"/>
    </location>
</feature>
<organism evidence="4 5">
    <name type="scientific">Parvibaculum sedimenti</name>
    <dbReference type="NCBI Taxonomy" id="2608632"/>
    <lineage>
        <taxon>Bacteria</taxon>
        <taxon>Pseudomonadati</taxon>
        <taxon>Pseudomonadota</taxon>
        <taxon>Alphaproteobacteria</taxon>
        <taxon>Hyphomicrobiales</taxon>
        <taxon>Parvibaculaceae</taxon>
        <taxon>Parvibaculum</taxon>
    </lineage>
</organism>
<dbReference type="Proteomes" id="UP000468901">
    <property type="component" value="Unassembled WGS sequence"/>
</dbReference>
<dbReference type="AlphaFoldDB" id="A0A6N6VFL1"/>
<feature type="region of interest" description="Disordered" evidence="2">
    <location>
        <begin position="595"/>
        <end position="616"/>
    </location>
</feature>